<evidence type="ECO:0000259" key="3">
    <source>
        <dbReference type="Pfam" id="PF13873"/>
    </source>
</evidence>
<keyword evidence="1" id="KW-0175">Coiled coil</keyword>
<proteinExistence type="predicted"/>
<feature type="region of interest" description="Disordered" evidence="2">
    <location>
        <begin position="60"/>
        <end position="92"/>
    </location>
</feature>
<feature type="domain" description="Myb/SANT-like DNA-binding" evidence="3">
    <location>
        <begin position="6"/>
        <end position="55"/>
    </location>
</feature>
<evidence type="ECO:0000256" key="1">
    <source>
        <dbReference type="SAM" id="Coils"/>
    </source>
</evidence>
<accession>A0A671MXY2</accession>
<evidence type="ECO:0000313" key="4">
    <source>
        <dbReference type="Ensembl" id="ENSSANP00000038418.1"/>
    </source>
</evidence>
<evidence type="ECO:0000313" key="5">
    <source>
        <dbReference type="Proteomes" id="UP000472260"/>
    </source>
</evidence>
<evidence type="ECO:0000256" key="2">
    <source>
        <dbReference type="SAM" id="MobiDB-lite"/>
    </source>
</evidence>
<keyword evidence="5" id="KW-1185">Reference proteome</keyword>
<name>A0A671MXY2_9TELE</name>
<feature type="coiled-coil region" evidence="1">
    <location>
        <begin position="173"/>
        <end position="207"/>
    </location>
</feature>
<dbReference type="AlphaFoldDB" id="A0A671MXY2"/>
<dbReference type="InterPro" id="IPR028002">
    <property type="entry name" value="Myb_DNA-bind_5"/>
</dbReference>
<feature type="compositionally biased region" description="Basic and acidic residues" evidence="2">
    <location>
        <begin position="60"/>
        <end position="75"/>
    </location>
</feature>
<dbReference type="Pfam" id="PF13873">
    <property type="entry name" value="Myb_DNA-bind_5"/>
    <property type="match status" value="1"/>
</dbReference>
<organism evidence="4 5">
    <name type="scientific">Sinocyclocheilus anshuiensis</name>
    <dbReference type="NCBI Taxonomy" id="1608454"/>
    <lineage>
        <taxon>Eukaryota</taxon>
        <taxon>Metazoa</taxon>
        <taxon>Chordata</taxon>
        <taxon>Craniata</taxon>
        <taxon>Vertebrata</taxon>
        <taxon>Euteleostomi</taxon>
        <taxon>Actinopterygii</taxon>
        <taxon>Neopterygii</taxon>
        <taxon>Teleostei</taxon>
        <taxon>Ostariophysi</taxon>
        <taxon>Cypriniformes</taxon>
        <taxon>Cyprinidae</taxon>
        <taxon>Cyprininae</taxon>
        <taxon>Sinocyclocheilus</taxon>
    </lineage>
</organism>
<sequence length="222" mass="25397">MAQRIRSSNFTSHEKKLYQLMEQYGTIIEDNKTDNMTIKKKEDTWVQLTADFNASVGIKDKPKAKKDAAQERRDTFLTGGGPPTGEIDSLSQKNYPDLSQKIIQMIPQQITPLCNPFDDNSTADQLESPTSSHKSMLAAFHFHISLLLDILNAQSPQRAKDKKSDFSENHLELLRLEKEKNVIQIENAKLQREVLLLQKEVLQMQKEKPTTELQVQIVFSEL</sequence>
<reference evidence="4" key="2">
    <citation type="submission" date="2025-09" db="UniProtKB">
        <authorList>
            <consortium name="Ensembl"/>
        </authorList>
    </citation>
    <scope>IDENTIFICATION</scope>
</reference>
<dbReference type="Proteomes" id="UP000472260">
    <property type="component" value="Unassembled WGS sequence"/>
</dbReference>
<dbReference type="Ensembl" id="ENSSANT00000040885.1">
    <property type="protein sequence ID" value="ENSSANP00000038418.1"/>
    <property type="gene ID" value="ENSSANG00000019566.1"/>
</dbReference>
<reference evidence="4" key="1">
    <citation type="submission" date="2025-08" db="UniProtKB">
        <authorList>
            <consortium name="Ensembl"/>
        </authorList>
    </citation>
    <scope>IDENTIFICATION</scope>
</reference>
<protein>
    <recommendedName>
        <fullName evidence="3">Myb/SANT-like DNA-binding domain-containing protein</fullName>
    </recommendedName>
</protein>